<evidence type="ECO:0000259" key="9">
    <source>
        <dbReference type="Pfam" id="PF00482"/>
    </source>
</evidence>
<dbReference type="InterPro" id="IPR018076">
    <property type="entry name" value="T2SS_GspF_dom"/>
</dbReference>
<organism evidence="10 11">
    <name type="scientific">Bradyrhizobium brasilense</name>
    <dbReference type="NCBI Taxonomy" id="1419277"/>
    <lineage>
        <taxon>Bacteria</taxon>
        <taxon>Pseudomonadati</taxon>
        <taxon>Pseudomonadota</taxon>
        <taxon>Alphaproteobacteria</taxon>
        <taxon>Hyphomicrobiales</taxon>
        <taxon>Nitrobacteraceae</taxon>
        <taxon>Bradyrhizobium</taxon>
    </lineage>
</organism>
<evidence type="ECO:0000313" key="11">
    <source>
        <dbReference type="Proteomes" id="UP001221546"/>
    </source>
</evidence>
<evidence type="ECO:0000256" key="8">
    <source>
        <dbReference type="SAM" id="Phobius"/>
    </source>
</evidence>
<keyword evidence="5 8" id="KW-0812">Transmembrane</keyword>
<dbReference type="PRINTS" id="PR00812">
    <property type="entry name" value="BCTERIALGSPF"/>
</dbReference>
<accession>A0ABY8JQM9</accession>
<evidence type="ECO:0000256" key="5">
    <source>
        <dbReference type="ARBA" id="ARBA00022692"/>
    </source>
</evidence>
<sequence length="372" mass="39649">MRPLEAPRAATDDGMPWWRRDIAFGARQPSARAICDFTRECATLAQAGIPLDDALRMIGAQAASVPMRGVCYSLLAGVLDGSPLSEALSRHPGVFTADYINIVRAGEAGGDTGRVLNELASLLERRLELSGKIRSALIYPTVLIGMAMVSVGVIMNVLIPNIAPIFAQNHKELPSLIALIVALQARWKAVALIAALVVCVLGTAAIALLRLAPARLVVDRLLVRLPVVGGLIMKGDTARFSRTLGTLLLSSVPMIAAFRSARDVTRNRFLGAGLEATLADLRDGRGLAASLSRNVALPKVAHQMIAIGEDAGKLEHMLIRLAESLEQQTQRQIDDAMTLLTPALTLLIAGLIGSLIFTVMNAILSINELAIQ</sequence>
<feature type="transmembrane region" description="Helical" evidence="8">
    <location>
        <begin position="136"/>
        <end position="159"/>
    </location>
</feature>
<dbReference type="InterPro" id="IPR042094">
    <property type="entry name" value="T2SS_GspF_sf"/>
</dbReference>
<evidence type="ECO:0000256" key="4">
    <source>
        <dbReference type="ARBA" id="ARBA00022519"/>
    </source>
</evidence>
<keyword evidence="4" id="KW-0997">Cell inner membrane</keyword>
<evidence type="ECO:0000256" key="3">
    <source>
        <dbReference type="ARBA" id="ARBA00022475"/>
    </source>
</evidence>
<dbReference type="PANTHER" id="PTHR30012">
    <property type="entry name" value="GENERAL SECRETION PATHWAY PROTEIN"/>
    <property type="match status" value="1"/>
</dbReference>
<feature type="domain" description="Type II secretion system protein GspF" evidence="9">
    <location>
        <begin position="240"/>
        <end position="360"/>
    </location>
</feature>
<protein>
    <submittedName>
        <fullName evidence="10">Type II secretion system F family protein</fullName>
    </submittedName>
</protein>
<keyword evidence="7 8" id="KW-0472">Membrane</keyword>
<keyword evidence="11" id="KW-1185">Reference proteome</keyword>
<keyword evidence="6 8" id="KW-1133">Transmembrane helix</keyword>
<evidence type="ECO:0000313" key="10">
    <source>
        <dbReference type="EMBL" id="WFU66691.1"/>
    </source>
</evidence>
<evidence type="ECO:0000256" key="2">
    <source>
        <dbReference type="ARBA" id="ARBA00005745"/>
    </source>
</evidence>
<reference evidence="10 11" key="1">
    <citation type="submission" date="2023-04" db="EMBL/GenBank/DDBJ databases">
        <title>Australian commercial rhizobial inoculants.</title>
        <authorList>
            <person name="Kohlmeier M.G."/>
            <person name="O'Hara G.W."/>
            <person name="Colombi E."/>
            <person name="Ramsay J.P."/>
            <person name="Terpolilli J."/>
        </authorList>
    </citation>
    <scope>NUCLEOTIDE SEQUENCE [LARGE SCALE GENOMIC DNA]</scope>
    <source>
        <strain evidence="10 11">CB627</strain>
    </source>
</reference>
<feature type="transmembrane region" description="Helical" evidence="8">
    <location>
        <begin position="189"/>
        <end position="212"/>
    </location>
</feature>
<evidence type="ECO:0000256" key="1">
    <source>
        <dbReference type="ARBA" id="ARBA00004429"/>
    </source>
</evidence>
<dbReference type="PANTHER" id="PTHR30012:SF7">
    <property type="entry name" value="PROTEIN TRANSPORT PROTEIN HOFC HOMOLOG"/>
    <property type="match status" value="1"/>
</dbReference>
<keyword evidence="3" id="KW-1003">Cell membrane</keyword>
<name>A0ABY8JQM9_9BRAD</name>
<evidence type="ECO:0000256" key="6">
    <source>
        <dbReference type="ARBA" id="ARBA00022989"/>
    </source>
</evidence>
<feature type="transmembrane region" description="Helical" evidence="8">
    <location>
        <begin position="339"/>
        <end position="364"/>
    </location>
</feature>
<dbReference type="Pfam" id="PF00482">
    <property type="entry name" value="T2SSF"/>
    <property type="match status" value="2"/>
</dbReference>
<evidence type="ECO:0000256" key="7">
    <source>
        <dbReference type="ARBA" id="ARBA00023136"/>
    </source>
</evidence>
<comment type="subcellular location">
    <subcellularLocation>
        <location evidence="1">Cell inner membrane</location>
        <topology evidence="1">Multi-pass membrane protein</topology>
    </subcellularLocation>
</comment>
<dbReference type="RefSeq" id="WP_310885711.1">
    <property type="nucleotide sequence ID" value="NZ_CP121646.1"/>
</dbReference>
<feature type="domain" description="Type II secretion system protein GspF" evidence="9">
    <location>
        <begin position="37"/>
        <end position="160"/>
    </location>
</feature>
<comment type="similarity">
    <text evidence="2">Belongs to the GSP F family.</text>
</comment>
<dbReference type="Proteomes" id="UP001221546">
    <property type="component" value="Chromosome"/>
</dbReference>
<dbReference type="Gene3D" id="1.20.81.30">
    <property type="entry name" value="Type II secretion system (T2SS), domain F"/>
    <property type="match status" value="2"/>
</dbReference>
<gene>
    <name evidence="10" type="ORF">QA636_14760</name>
</gene>
<dbReference type="EMBL" id="CP121646">
    <property type="protein sequence ID" value="WFU66691.1"/>
    <property type="molecule type" value="Genomic_DNA"/>
</dbReference>
<dbReference type="InterPro" id="IPR003004">
    <property type="entry name" value="GspF/PilC"/>
</dbReference>
<proteinExistence type="inferred from homology"/>